<dbReference type="CDD" id="cd05401">
    <property type="entry name" value="NT_GlnE_GlnD_like"/>
    <property type="match status" value="1"/>
</dbReference>
<dbReference type="InterPro" id="IPR046342">
    <property type="entry name" value="CBS_dom_sf"/>
</dbReference>
<dbReference type="Pfam" id="PF03445">
    <property type="entry name" value="DUF294"/>
    <property type="match status" value="1"/>
</dbReference>
<dbReference type="InterPro" id="IPR018821">
    <property type="entry name" value="DUF294_put_nucleoTrafse_sb-bd"/>
</dbReference>
<sequence>MARFGWMNPLEDKEQLARIHEHPLFAGLPTGELGGLLAQCGLKRYQKGERVLYAKTPRQGLLLILQGMAEVFVGQSSQREVLEVLEKGDMIGFSSLADFLAEKNRQRERYPVEVRAIEETLCLHIPYTVIELRWHEPAVRDFILKQVTVRLRDIYASLAEQVTLAKQWGESEPFIRRIHDVMKMPMISADMEEDVRDVAAAMVGQATSSVVVLNDNDQLIGIITEKDLVERVVAKGLGAGTVARDIMTPHPYIISRDAFYYEAMSVMLMNGIKHLPVMDGGRVAGMVSLSDLLQQKNRGVTGVIQKIEEATPATVDRLKPAMYEVLSYLIQDEIPVVHTLDVMTKLYDRLARHCVELALNHLAENGSVGPPVAFGWYMMGSGGRGEQFMLTDQDHFLVYADPPNEAKRSVDQYFAELGKEIVRQLELAGYKRCDGLMMASEDRWRGAISTWQERLRGWSLRATNDHVLLANNFLSFRHLYGDEELHDQFTAIVRVQLVKSRIFLYRMAELEKEHPVPQLDHPIRALFRMKRETIDGKKHALFPLHHSIQLLAARHGIVDGTPLELLEKLIETNVLSRETADDLRFAYEVILRIRLQSAWHAHQRGEPSSSEIHFSRLRTKDKEELILALRAIRSLQNQAISF</sequence>
<dbReference type="InterPro" id="IPR000595">
    <property type="entry name" value="cNMP-bd_dom"/>
</dbReference>
<dbReference type="Pfam" id="PF10335">
    <property type="entry name" value="DUF294_C"/>
    <property type="match status" value="1"/>
</dbReference>
<dbReference type="RefSeq" id="WP_251223104.1">
    <property type="nucleotide sequence ID" value="NZ_JAMBOL010000006.1"/>
</dbReference>
<keyword evidence="1 3" id="KW-0129">CBS domain</keyword>
<evidence type="ECO:0000313" key="6">
    <source>
        <dbReference type="EMBL" id="MCM3714314.1"/>
    </source>
</evidence>
<dbReference type="PANTHER" id="PTHR43080:SF2">
    <property type="entry name" value="CBS DOMAIN-CONTAINING PROTEIN"/>
    <property type="match status" value="1"/>
</dbReference>
<gene>
    <name evidence="6" type="ORF">M3202_09465</name>
</gene>
<dbReference type="Gene3D" id="2.60.120.10">
    <property type="entry name" value="Jelly Rolls"/>
    <property type="match status" value="1"/>
</dbReference>
<dbReference type="PANTHER" id="PTHR43080">
    <property type="entry name" value="CBS DOMAIN-CONTAINING PROTEIN CBSX3, MITOCHONDRIAL"/>
    <property type="match status" value="1"/>
</dbReference>
<dbReference type="Proteomes" id="UP001139179">
    <property type="component" value="Unassembled WGS sequence"/>
</dbReference>
<keyword evidence="7" id="KW-1185">Reference proteome</keyword>
<dbReference type="GO" id="GO:0008773">
    <property type="term" value="F:[protein-PII] uridylyltransferase activity"/>
    <property type="evidence" value="ECO:0007669"/>
    <property type="project" value="InterPro"/>
</dbReference>
<dbReference type="Pfam" id="PF00571">
    <property type="entry name" value="CBS"/>
    <property type="match status" value="2"/>
</dbReference>
<evidence type="ECO:0000256" key="1">
    <source>
        <dbReference type="ARBA" id="ARBA00023122"/>
    </source>
</evidence>
<protein>
    <submittedName>
        <fullName evidence="6">DUF294 nucleotidyltransferase-like domain-containing protein</fullName>
    </submittedName>
</protein>
<accession>A0A9X2DP29</accession>
<feature type="domain" description="Cyclic nucleotide-binding" evidence="4">
    <location>
        <begin position="24"/>
        <end position="107"/>
    </location>
</feature>
<keyword evidence="2" id="KW-0010">Activator</keyword>
<dbReference type="InterPro" id="IPR000644">
    <property type="entry name" value="CBS_dom"/>
</dbReference>
<dbReference type="InterPro" id="IPR051257">
    <property type="entry name" value="Diverse_CBS-Domain"/>
</dbReference>
<dbReference type="CDD" id="cd00038">
    <property type="entry name" value="CAP_ED"/>
    <property type="match status" value="1"/>
</dbReference>
<dbReference type="AlphaFoldDB" id="A0A9X2DP29"/>
<dbReference type="InterPro" id="IPR018490">
    <property type="entry name" value="cNMP-bd_dom_sf"/>
</dbReference>
<feature type="domain" description="CBS" evidence="5">
    <location>
        <begin position="182"/>
        <end position="240"/>
    </location>
</feature>
<dbReference type="EMBL" id="JAMBOL010000006">
    <property type="protein sequence ID" value="MCM3714314.1"/>
    <property type="molecule type" value="Genomic_DNA"/>
</dbReference>
<dbReference type="PROSITE" id="PS51371">
    <property type="entry name" value="CBS"/>
    <property type="match status" value="2"/>
</dbReference>
<evidence type="ECO:0000259" key="5">
    <source>
        <dbReference type="PROSITE" id="PS51371"/>
    </source>
</evidence>
<dbReference type="PROSITE" id="PS50042">
    <property type="entry name" value="CNMP_BINDING_3"/>
    <property type="match status" value="1"/>
</dbReference>
<evidence type="ECO:0000256" key="3">
    <source>
        <dbReference type="PROSITE-ProRule" id="PRU00703"/>
    </source>
</evidence>
<reference evidence="6" key="1">
    <citation type="submission" date="2022-05" db="EMBL/GenBank/DDBJ databases">
        <title>Comparative Genomics of Spacecraft Associated Microbes.</title>
        <authorList>
            <person name="Tran M.T."/>
            <person name="Wright A."/>
            <person name="Seuylemezian A."/>
            <person name="Eisen J."/>
            <person name="Coil D."/>
        </authorList>
    </citation>
    <scope>NUCLEOTIDE SEQUENCE</scope>
    <source>
        <strain evidence="6">214.1.1</strain>
    </source>
</reference>
<evidence type="ECO:0000313" key="7">
    <source>
        <dbReference type="Proteomes" id="UP001139179"/>
    </source>
</evidence>
<dbReference type="InterPro" id="IPR014710">
    <property type="entry name" value="RmlC-like_jellyroll"/>
</dbReference>
<evidence type="ECO:0000259" key="4">
    <source>
        <dbReference type="PROSITE" id="PS50042"/>
    </source>
</evidence>
<comment type="caution">
    <text evidence="6">The sequence shown here is derived from an EMBL/GenBank/DDBJ whole genome shotgun (WGS) entry which is preliminary data.</text>
</comment>
<evidence type="ECO:0000256" key="2">
    <source>
        <dbReference type="ARBA" id="ARBA00023159"/>
    </source>
</evidence>
<dbReference type="Pfam" id="PF00027">
    <property type="entry name" value="cNMP_binding"/>
    <property type="match status" value="1"/>
</dbReference>
<feature type="domain" description="CBS" evidence="5">
    <location>
        <begin position="247"/>
        <end position="303"/>
    </location>
</feature>
<organism evidence="6 7">
    <name type="scientific">Halalkalibacter oceani</name>
    <dbReference type="NCBI Taxonomy" id="1653776"/>
    <lineage>
        <taxon>Bacteria</taxon>
        <taxon>Bacillati</taxon>
        <taxon>Bacillota</taxon>
        <taxon>Bacilli</taxon>
        <taxon>Bacillales</taxon>
        <taxon>Bacillaceae</taxon>
        <taxon>Halalkalibacter</taxon>
    </lineage>
</organism>
<dbReference type="SUPFAM" id="SSF51206">
    <property type="entry name" value="cAMP-binding domain-like"/>
    <property type="match status" value="1"/>
</dbReference>
<proteinExistence type="predicted"/>
<dbReference type="Gene3D" id="3.10.580.10">
    <property type="entry name" value="CBS-domain"/>
    <property type="match status" value="1"/>
</dbReference>
<name>A0A9X2DP29_9BACI</name>
<dbReference type="SUPFAM" id="SSF54631">
    <property type="entry name" value="CBS-domain pair"/>
    <property type="match status" value="1"/>
</dbReference>
<dbReference type="SMART" id="SM00116">
    <property type="entry name" value="CBS"/>
    <property type="match status" value="2"/>
</dbReference>
<dbReference type="InterPro" id="IPR005105">
    <property type="entry name" value="GlnD_Uridyltrans_N"/>
</dbReference>